<gene>
    <name evidence="1" type="ORF">K441DRAFT_355497</name>
</gene>
<keyword evidence="2" id="KW-1185">Reference proteome</keyword>
<accession>A0ACC8EMK9</accession>
<reference evidence="1 2" key="1">
    <citation type="journal article" date="2016" name="Nat. Commun.">
        <title>Ectomycorrhizal ecology is imprinted in the genome of the dominant symbiotic fungus Cenococcum geophilum.</title>
        <authorList>
            <consortium name="DOE Joint Genome Institute"/>
            <person name="Peter M."/>
            <person name="Kohler A."/>
            <person name="Ohm R.A."/>
            <person name="Kuo A."/>
            <person name="Krutzmann J."/>
            <person name="Morin E."/>
            <person name="Arend M."/>
            <person name="Barry K.W."/>
            <person name="Binder M."/>
            <person name="Choi C."/>
            <person name="Clum A."/>
            <person name="Copeland A."/>
            <person name="Grisel N."/>
            <person name="Haridas S."/>
            <person name="Kipfer T."/>
            <person name="LaButti K."/>
            <person name="Lindquist E."/>
            <person name="Lipzen A."/>
            <person name="Maire R."/>
            <person name="Meier B."/>
            <person name="Mihaltcheva S."/>
            <person name="Molinier V."/>
            <person name="Murat C."/>
            <person name="Poggeler S."/>
            <person name="Quandt C.A."/>
            <person name="Sperisen C."/>
            <person name="Tritt A."/>
            <person name="Tisserant E."/>
            <person name="Crous P.W."/>
            <person name="Henrissat B."/>
            <person name="Nehls U."/>
            <person name="Egli S."/>
            <person name="Spatafora J.W."/>
            <person name="Grigoriev I.V."/>
            <person name="Martin F.M."/>
        </authorList>
    </citation>
    <scope>NUCLEOTIDE SEQUENCE [LARGE SCALE GENOMIC DNA]</scope>
    <source>
        <strain evidence="1 2">1.58</strain>
    </source>
</reference>
<dbReference type="Proteomes" id="UP000250078">
    <property type="component" value="Unassembled WGS sequence"/>
</dbReference>
<evidence type="ECO:0000313" key="1">
    <source>
        <dbReference type="EMBL" id="OCK87551.1"/>
    </source>
</evidence>
<name>A0ACC8EMK9_9PEZI</name>
<evidence type="ECO:0000313" key="2">
    <source>
        <dbReference type="Proteomes" id="UP000250078"/>
    </source>
</evidence>
<proteinExistence type="predicted"/>
<sequence>MNLDNWDPRKTNLNVYKVVALPSPSDPTTLTPIYPQWAVLGGGSLQTSGVKSIELPSQEVFEVRGSHLLIVVHYQLRVRISNRRSRTEEKEHRLLIPADLKVMDLVKAFRAIFYTSRLYEVLNSSSNLQATDIRTVKELGWRHGTELKLEM</sequence>
<dbReference type="EMBL" id="KV748260">
    <property type="protein sequence ID" value="OCK87551.1"/>
    <property type="molecule type" value="Genomic_DNA"/>
</dbReference>
<organism evidence="1 2">
    <name type="scientific">Cenococcum geophilum 1.58</name>
    <dbReference type="NCBI Taxonomy" id="794803"/>
    <lineage>
        <taxon>Eukaryota</taxon>
        <taxon>Fungi</taxon>
        <taxon>Dikarya</taxon>
        <taxon>Ascomycota</taxon>
        <taxon>Pezizomycotina</taxon>
        <taxon>Dothideomycetes</taxon>
        <taxon>Pleosporomycetidae</taxon>
        <taxon>Gloniales</taxon>
        <taxon>Gloniaceae</taxon>
        <taxon>Cenococcum</taxon>
    </lineage>
</organism>
<protein>
    <submittedName>
        <fullName evidence="1">Uncharacterized protein</fullName>
    </submittedName>
</protein>